<evidence type="ECO:0000313" key="1">
    <source>
        <dbReference type="EMBL" id="KAL3800557.1"/>
    </source>
</evidence>
<evidence type="ECO:0000313" key="2">
    <source>
        <dbReference type="Proteomes" id="UP001530400"/>
    </source>
</evidence>
<keyword evidence="2" id="KW-1185">Reference proteome</keyword>
<proteinExistence type="predicted"/>
<dbReference type="EMBL" id="JALLPJ020000156">
    <property type="protein sequence ID" value="KAL3800557.1"/>
    <property type="molecule type" value="Genomic_DNA"/>
</dbReference>
<comment type="caution">
    <text evidence="1">The sequence shown here is derived from an EMBL/GenBank/DDBJ whole genome shotgun (WGS) entry which is preliminary data.</text>
</comment>
<protein>
    <submittedName>
        <fullName evidence="1">Uncharacterized protein</fullName>
    </submittedName>
</protein>
<accession>A0ABD3QKD3</accession>
<sequence length="83" mass="9196">MNTSLGQEPQEVTANSRVHLQDDSVSWLIFHVGKERHDTDDDVLVESLVIHASLGICFKSATLLCRLVESKLDDSSMLSIRAS</sequence>
<dbReference type="Proteomes" id="UP001530400">
    <property type="component" value="Unassembled WGS sequence"/>
</dbReference>
<reference evidence="1 2" key="1">
    <citation type="submission" date="2024-10" db="EMBL/GenBank/DDBJ databases">
        <title>Updated reference genomes for cyclostephanoid diatoms.</title>
        <authorList>
            <person name="Roberts W.R."/>
            <person name="Alverson A.J."/>
        </authorList>
    </citation>
    <scope>NUCLEOTIDE SEQUENCE [LARGE SCALE GENOMIC DNA]</scope>
    <source>
        <strain evidence="1 2">AJA010-31</strain>
    </source>
</reference>
<gene>
    <name evidence="1" type="ORF">ACHAWO_009801</name>
</gene>
<dbReference type="AlphaFoldDB" id="A0ABD3QKD3"/>
<name>A0ABD3QKD3_9STRA</name>
<organism evidence="1 2">
    <name type="scientific">Cyclotella atomus</name>
    <dbReference type="NCBI Taxonomy" id="382360"/>
    <lineage>
        <taxon>Eukaryota</taxon>
        <taxon>Sar</taxon>
        <taxon>Stramenopiles</taxon>
        <taxon>Ochrophyta</taxon>
        <taxon>Bacillariophyta</taxon>
        <taxon>Coscinodiscophyceae</taxon>
        <taxon>Thalassiosirophycidae</taxon>
        <taxon>Stephanodiscales</taxon>
        <taxon>Stephanodiscaceae</taxon>
        <taxon>Cyclotella</taxon>
    </lineage>
</organism>